<dbReference type="GO" id="GO:0000981">
    <property type="term" value="F:DNA-binding transcription factor activity, RNA polymerase II-specific"/>
    <property type="evidence" value="ECO:0007669"/>
    <property type="project" value="InterPro"/>
</dbReference>
<evidence type="ECO:0008006" key="9">
    <source>
        <dbReference type="Google" id="ProtNLM"/>
    </source>
</evidence>
<comment type="subcellular location">
    <subcellularLocation>
        <location evidence="1">Nucleus</location>
    </subcellularLocation>
</comment>
<dbReference type="OrthoDB" id="3862662at2759"/>
<dbReference type="GO" id="GO:0046872">
    <property type="term" value="F:metal ion binding"/>
    <property type="evidence" value="ECO:0007669"/>
    <property type="project" value="UniProtKB-KW"/>
</dbReference>
<gene>
    <name evidence="7" type="ORF">UA08_03458</name>
</gene>
<dbReference type="Proteomes" id="UP000214365">
    <property type="component" value="Unassembled WGS sequence"/>
</dbReference>
<dbReference type="PANTHER" id="PTHR47338">
    <property type="entry name" value="ZN(II)2CYS6 TRANSCRIPTION FACTOR (EUROFUNG)-RELATED"/>
    <property type="match status" value="1"/>
</dbReference>
<organism evidence="7 8">
    <name type="scientific">Talaromyces atroroseus</name>
    <dbReference type="NCBI Taxonomy" id="1441469"/>
    <lineage>
        <taxon>Eukaryota</taxon>
        <taxon>Fungi</taxon>
        <taxon>Dikarya</taxon>
        <taxon>Ascomycota</taxon>
        <taxon>Pezizomycotina</taxon>
        <taxon>Eurotiomycetes</taxon>
        <taxon>Eurotiomycetidae</taxon>
        <taxon>Eurotiales</taxon>
        <taxon>Trichocomaceae</taxon>
        <taxon>Talaromyces</taxon>
        <taxon>Talaromyces sect. Trachyspermi</taxon>
    </lineage>
</organism>
<keyword evidence="2" id="KW-0479">Metal-binding</keyword>
<name>A0A225AJA2_TALAT</name>
<evidence type="ECO:0000256" key="4">
    <source>
        <dbReference type="ARBA" id="ARBA00023163"/>
    </source>
</evidence>
<keyword evidence="6" id="KW-0472">Membrane</keyword>
<dbReference type="EMBL" id="LFMY01000004">
    <property type="protein sequence ID" value="OKL61552.1"/>
    <property type="molecule type" value="Genomic_DNA"/>
</dbReference>
<protein>
    <recommendedName>
        <fullName evidence="9">Transcription factor domain-containing protein</fullName>
    </recommendedName>
</protein>
<evidence type="ECO:0000256" key="2">
    <source>
        <dbReference type="ARBA" id="ARBA00022723"/>
    </source>
</evidence>
<evidence type="ECO:0000256" key="6">
    <source>
        <dbReference type="SAM" id="Phobius"/>
    </source>
</evidence>
<evidence type="ECO:0000313" key="8">
    <source>
        <dbReference type="Proteomes" id="UP000214365"/>
    </source>
</evidence>
<dbReference type="GO" id="GO:0005634">
    <property type="term" value="C:nucleus"/>
    <property type="evidence" value="ECO:0007669"/>
    <property type="project" value="UniProtKB-SubCell"/>
</dbReference>
<comment type="caution">
    <text evidence="7">The sequence shown here is derived from an EMBL/GenBank/DDBJ whole genome shotgun (WGS) entry which is preliminary data.</text>
</comment>
<feature type="transmembrane region" description="Helical" evidence="6">
    <location>
        <begin position="12"/>
        <end position="37"/>
    </location>
</feature>
<dbReference type="SUPFAM" id="SSF103473">
    <property type="entry name" value="MFS general substrate transporter"/>
    <property type="match status" value="1"/>
</dbReference>
<sequence>MASLSTNFWQLFLSQGICMGLGFGLIFSPVLSLMSIYFTSHRSLAVALAATGSANGGLVFPDIRVPRRKSGPIVEWSFFQEPAYLLFTIQLLGPLHRFLLHRQLVDLILSINGAGIFARTIPKYLADCFTGPLNILIPSTLLSSVLPWCWINVTDSKILYTFVPFYGAFASSTQSLFPATLATIAKDVKKVTNTAAIPRCGYCTRRRKLNCQYKSPEQCHLSAQVELSLASTSSPVIRSSLLLSYSLSDVLRSRPTNSDSTLYLQILRMMQTTGQFVDDISARYFRGIHAFVPVVSHRRIHDQLVDFGTPPPAGFSILLLSMCLITYHPEFASPVPDPLDRETLYIATKTLFAQVQVSFPPSLDLIQAGIILATYEYANGKLHDAFSSIGLCARMGYTARLHLAKPVQDMNAEVYRKAQEDANTWWGIIPLVTSVSDSDLRLPTENDFPSQSKDTVLKLPFGFADSLITSNAGGFACIAQAAWLLDQVFKALDVTEVALRHTQLNGLDHTLRTYLAVIMDQTGGKWNVYCAAIAIIIRALFILHSYTLNHISEADESMHKPSLDWSSVSHAVLDTITKVVEDIANAQSSITLLLMDMHPPSFAFDIRAALKHIHDFKTMDDEYVAAEKRLRKALELYHHRWDSHIELSLQPSAYCCLRVLPAFRRTTQTRHSRIIKDENA</sequence>
<evidence type="ECO:0000256" key="3">
    <source>
        <dbReference type="ARBA" id="ARBA00023015"/>
    </source>
</evidence>
<keyword evidence="6" id="KW-0812">Transmembrane</keyword>
<dbReference type="CDD" id="cd12148">
    <property type="entry name" value="fungal_TF_MHR"/>
    <property type="match status" value="1"/>
</dbReference>
<reference evidence="7 8" key="1">
    <citation type="submission" date="2015-06" db="EMBL/GenBank/DDBJ databases">
        <title>Talaromyces atroroseus IBT 11181 draft genome.</title>
        <authorList>
            <person name="Rasmussen K.B."/>
            <person name="Rasmussen S."/>
            <person name="Petersen B."/>
            <person name="Sicheritz-Ponten T."/>
            <person name="Mortensen U.H."/>
            <person name="Thrane U."/>
        </authorList>
    </citation>
    <scope>NUCLEOTIDE SEQUENCE [LARGE SCALE GENOMIC DNA]</scope>
    <source>
        <strain evidence="7 8">IBT 11181</strain>
    </source>
</reference>
<keyword evidence="4" id="KW-0804">Transcription</keyword>
<dbReference type="InterPro" id="IPR050815">
    <property type="entry name" value="TF_fung"/>
</dbReference>
<keyword evidence="6" id="KW-1133">Transmembrane helix</keyword>
<keyword evidence="3" id="KW-0805">Transcription regulation</keyword>
<accession>A0A225AJA2</accession>
<evidence type="ECO:0000313" key="7">
    <source>
        <dbReference type="EMBL" id="OKL61552.1"/>
    </source>
</evidence>
<dbReference type="RefSeq" id="XP_020121673.1">
    <property type="nucleotide sequence ID" value="XM_020265760.1"/>
</dbReference>
<keyword evidence="5" id="KW-0539">Nucleus</keyword>
<keyword evidence="8" id="KW-1185">Reference proteome</keyword>
<evidence type="ECO:0000256" key="1">
    <source>
        <dbReference type="ARBA" id="ARBA00004123"/>
    </source>
</evidence>
<proteinExistence type="predicted"/>
<dbReference type="PANTHER" id="PTHR47338:SF20">
    <property type="entry name" value="ZN(II)2CYS6 TRANSCRIPTION FACTOR (EUROFUNG)"/>
    <property type="match status" value="1"/>
</dbReference>
<dbReference type="InterPro" id="IPR036259">
    <property type="entry name" value="MFS_trans_sf"/>
</dbReference>
<evidence type="ECO:0000256" key="5">
    <source>
        <dbReference type="ARBA" id="ARBA00023242"/>
    </source>
</evidence>
<dbReference type="GeneID" id="31003213"/>
<dbReference type="AlphaFoldDB" id="A0A225AJA2"/>